<reference evidence="1 2" key="1">
    <citation type="submission" date="2015-07" db="EMBL/GenBank/DDBJ databases">
        <title>The genome of Dufourea novaeangliae.</title>
        <authorList>
            <person name="Pan H."/>
            <person name="Kapheim K."/>
        </authorList>
    </citation>
    <scope>NUCLEOTIDE SEQUENCE [LARGE SCALE GENOMIC DNA]</scope>
    <source>
        <strain evidence="1">0120121106</strain>
        <tissue evidence="1">Whole body</tissue>
    </source>
</reference>
<proteinExistence type="predicted"/>
<accession>A0A154P4J9</accession>
<name>A0A154P4J9_DUFNO</name>
<evidence type="ECO:0000313" key="2">
    <source>
        <dbReference type="Proteomes" id="UP000076502"/>
    </source>
</evidence>
<evidence type="ECO:0000313" key="1">
    <source>
        <dbReference type="EMBL" id="KZC06865.1"/>
    </source>
</evidence>
<organism evidence="1 2">
    <name type="scientific">Dufourea novaeangliae</name>
    <name type="common">Sweat bee</name>
    <dbReference type="NCBI Taxonomy" id="178035"/>
    <lineage>
        <taxon>Eukaryota</taxon>
        <taxon>Metazoa</taxon>
        <taxon>Ecdysozoa</taxon>
        <taxon>Arthropoda</taxon>
        <taxon>Hexapoda</taxon>
        <taxon>Insecta</taxon>
        <taxon>Pterygota</taxon>
        <taxon>Neoptera</taxon>
        <taxon>Endopterygota</taxon>
        <taxon>Hymenoptera</taxon>
        <taxon>Apocrita</taxon>
        <taxon>Aculeata</taxon>
        <taxon>Apoidea</taxon>
        <taxon>Anthophila</taxon>
        <taxon>Halictidae</taxon>
        <taxon>Rophitinae</taxon>
        <taxon>Dufourea</taxon>
    </lineage>
</organism>
<protein>
    <submittedName>
        <fullName evidence="1">Uncharacterized protein</fullName>
    </submittedName>
</protein>
<dbReference type="Proteomes" id="UP000076502">
    <property type="component" value="Unassembled WGS sequence"/>
</dbReference>
<gene>
    <name evidence="1" type="ORF">WN55_08961</name>
</gene>
<sequence length="50" mass="5884">MIVPFHTECAGNPANRDPSLRVIGILEGSVYFGRRRRWKKSITRLHVVWY</sequence>
<keyword evidence="2" id="KW-1185">Reference proteome</keyword>
<dbReference type="AlphaFoldDB" id="A0A154P4J9"/>
<dbReference type="EMBL" id="KQ434817">
    <property type="protein sequence ID" value="KZC06865.1"/>
    <property type="molecule type" value="Genomic_DNA"/>
</dbReference>